<dbReference type="InterPro" id="IPR005312">
    <property type="entry name" value="DUF1759"/>
</dbReference>
<dbReference type="Pfam" id="PF03564">
    <property type="entry name" value="DUF1759"/>
    <property type="match status" value="1"/>
</dbReference>
<name>A0ABM5K4Q3_DIAVI</name>
<accession>A0ABM5K4Q3</accession>
<dbReference type="RefSeq" id="XP_050505169.1">
    <property type="nucleotide sequence ID" value="XM_050649212.1"/>
</dbReference>
<feature type="coiled-coil region" evidence="1">
    <location>
        <begin position="25"/>
        <end position="103"/>
    </location>
</feature>
<dbReference type="PANTHER" id="PTHR22954">
    <property type="entry name" value="RETROVIRAL PROTEASE-RELATED"/>
    <property type="match status" value="1"/>
</dbReference>
<keyword evidence="1" id="KW-0175">Coiled coil</keyword>
<dbReference type="Proteomes" id="UP001652700">
    <property type="component" value="Unplaced"/>
</dbReference>
<dbReference type="EnsemblMetazoa" id="XM_050649212.1">
    <property type="protein sequence ID" value="XP_050505169.1"/>
    <property type="gene ID" value="LOC126883569"/>
</dbReference>
<reference evidence="2" key="1">
    <citation type="submission" date="2025-05" db="UniProtKB">
        <authorList>
            <consortium name="EnsemblMetazoa"/>
        </authorList>
    </citation>
    <scope>IDENTIFICATION</scope>
</reference>
<dbReference type="GeneID" id="126883569"/>
<proteinExistence type="predicted"/>
<evidence type="ECO:0000256" key="1">
    <source>
        <dbReference type="SAM" id="Coils"/>
    </source>
</evidence>
<dbReference type="PANTHER" id="PTHR22954:SF3">
    <property type="entry name" value="PROTEIN CBG08539"/>
    <property type="match status" value="1"/>
</dbReference>
<evidence type="ECO:0000313" key="2">
    <source>
        <dbReference type="EnsemblMetazoa" id="XP_050505169.1"/>
    </source>
</evidence>
<protein>
    <submittedName>
        <fullName evidence="2">Uncharacterized protein</fullName>
    </submittedName>
</protein>
<evidence type="ECO:0000313" key="3">
    <source>
        <dbReference type="Proteomes" id="UP001652700"/>
    </source>
</evidence>
<keyword evidence="3" id="KW-1185">Reference proteome</keyword>
<organism evidence="2 3">
    <name type="scientific">Diabrotica virgifera virgifera</name>
    <name type="common">western corn rootworm</name>
    <dbReference type="NCBI Taxonomy" id="50390"/>
    <lineage>
        <taxon>Eukaryota</taxon>
        <taxon>Metazoa</taxon>
        <taxon>Ecdysozoa</taxon>
        <taxon>Arthropoda</taxon>
        <taxon>Hexapoda</taxon>
        <taxon>Insecta</taxon>
        <taxon>Pterygota</taxon>
        <taxon>Neoptera</taxon>
        <taxon>Endopterygota</taxon>
        <taxon>Coleoptera</taxon>
        <taxon>Polyphaga</taxon>
        <taxon>Cucujiformia</taxon>
        <taxon>Chrysomeloidea</taxon>
        <taxon>Chrysomelidae</taxon>
        <taxon>Galerucinae</taxon>
        <taxon>Diabroticina</taxon>
        <taxon>Diabroticites</taxon>
        <taxon>Diabrotica</taxon>
    </lineage>
</organism>
<sequence length="336" mass="38968">MEGLKKTRKSLKSSITRISKWLTAKKDTENDILDFENRKEKLCNLFTQYEEIQLQIEQIDDSEQQATDRANVEEKYFNALKGLQRKIIELNSTENEARSSNNNAVSSAKLPEISIKNFTGNFSQFNEFFQLFETLILNNSSLNNIQRFIYLKSFLKGEPLNLISSLEVIDANLAIAIKTLKERYDDKSRVISTLIKKLLKSPSLVKCTPQVLRDFLVQTKQTLQALGNLEVPIEHWDSLLIEIFLEKIDFASHKAFEYEVGSRNVPTLKQFFDFLEKRCDVLEKLNYSDTQSKSNNKTTQKTAHISTINDNKSRYENCIFCKQTGHKIYQCNLFKD</sequence>